<keyword evidence="7 8" id="KW-0998">Cell outer membrane</keyword>
<evidence type="ECO:0000256" key="8">
    <source>
        <dbReference type="PROSITE-ProRule" id="PRU01360"/>
    </source>
</evidence>
<dbReference type="RefSeq" id="WP_089908509.1">
    <property type="nucleotide sequence ID" value="NZ_FOBB01000002.1"/>
</dbReference>
<evidence type="ECO:0000256" key="2">
    <source>
        <dbReference type="ARBA" id="ARBA00022448"/>
    </source>
</evidence>
<feature type="domain" description="TonB-dependent receptor plug" evidence="12">
    <location>
        <begin position="119"/>
        <end position="223"/>
    </location>
</feature>
<dbReference type="Gene3D" id="2.170.130.10">
    <property type="entry name" value="TonB-dependent receptor, plug domain"/>
    <property type="match status" value="1"/>
</dbReference>
<dbReference type="Gene3D" id="2.40.170.20">
    <property type="entry name" value="TonB-dependent receptor, beta-barrel domain"/>
    <property type="match status" value="1"/>
</dbReference>
<dbReference type="PROSITE" id="PS52016">
    <property type="entry name" value="TONB_DEPENDENT_REC_3"/>
    <property type="match status" value="1"/>
</dbReference>
<evidence type="ECO:0000313" key="13">
    <source>
        <dbReference type="EMBL" id="SEL31214.1"/>
    </source>
</evidence>
<evidence type="ECO:0000256" key="7">
    <source>
        <dbReference type="ARBA" id="ARBA00023237"/>
    </source>
</evidence>
<keyword evidence="6 8" id="KW-0472">Membrane</keyword>
<evidence type="ECO:0000256" key="10">
    <source>
        <dbReference type="SAM" id="SignalP"/>
    </source>
</evidence>
<comment type="subcellular location">
    <subcellularLocation>
        <location evidence="1 8">Cell outer membrane</location>
        <topology evidence="1 8">Multi-pass membrane protein</topology>
    </subcellularLocation>
</comment>
<dbReference type="NCBIfam" id="TIGR04057">
    <property type="entry name" value="SusC_RagA_signa"/>
    <property type="match status" value="1"/>
</dbReference>
<dbReference type="InterPro" id="IPR012910">
    <property type="entry name" value="Plug_dom"/>
</dbReference>
<evidence type="ECO:0000256" key="3">
    <source>
        <dbReference type="ARBA" id="ARBA00022452"/>
    </source>
</evidence>
<dbReference type="OrthoDB" id="9768177at2"/>
<keyword evidence="14" id="KW-1185">Reference proteome</keyword>
<protein>
    <submittedName>
        <fullName evidence="13">TonB-linked outer membrane protein, SusC/RagA family</fullName>
    </submittedName>
</protein>
<keyword evidence="3 8" id="KW-1134">Transmembrane beta strand</keyword>
<dbReference type="Pfam" id="PF13715">
    <property type="entry name" value="CarbopepD_reg_2"/>
    <property type="match status" value="1"/>
</dbReference>
<dbReference type="InterPro" id="IPR039426">
    <property type="entry name" value="TonB-dep_rcpt-like"/>
</dbReference>
<dbReference type="SUPFAM" id="SSF49464">
    <property type="entry name" value="Carboxypeptidase regulatory domain-like"/>
    <property type="match status" value="1"/>
</dbReference>
<keyword evidence="2 8" id="KW-0813">Transport</keyword>
<feature type="domain" description="TonB-dependent receptor-like beta-barrel" evidence="11">
    <location>
        <begin position="441"/>
        <end position="880"/>
    </location>
</feature>
<dbReference type="Pfam" id="PF00593">
    <property type="entry name" value="TonB_dep_Rec_b-barrel"/>
    <property type="match status" value="1"/>
</dbReference>
<feature type="signal peptide" evidence="10">
    <location>
        <begin position="1"/>
        <end position="20"/>
    </location>
</feature>
<name>A0A1H7P6W6_9BACT</name>
<evidence type="ECO:0000256" key="5">
    <source>
        <dbReference type="ARBA" id="ARBA00023077"/>
    </source>
</evidence>
<dbReference type="InterPro" id="IPR000531">
    <property type="entry name" value="Beta-barrel_TonB"/>
</dbReference>
<comment type="similarity">
    <text evidence="8 9">Belongs to the TonB-dependent receptor family.</text>
</comment>
<evidence type="ECO:0000259" key="11">
    <source>
        <dbReference type="Pfam" id="PF00593"/>
    </source>
</evidence>
<evidence type="ECO:0000256" key="1">
    <source>
        <dbReference type="ARBA" id="ARBA00004571"/>
    </source>
</evidence>
<organism evidence="13 14">
    <name type="scientific">Chitinophaga rupis</name>
    <dbReference type="NCBI Taxonomy" id="573321"/>
    <lineage>
        <taxon>Bacteria</taxon>
        <taxon>Pseudomonadati</taxon>
        <taxon>Bacteroidota</taxon>
        <taxon>Chitinophagia</taxon>
        <taxon>Chitinophagales</taxon>
        <taxon>Chitinophagaceae</taxon>
        <taxon>Chitinophaga</taxon>
    </lineage>
</organism>
<dbReference type="EMBL" id="FOBB01000002">
    <property type="protein sequence ID" value="SEL31214.1"/>
    <property type="molecule type" value="Genomic_DNA"/>
</dbReference>
<dbReference type="STRING" id="573321.SAMN04488505_10210"/>
<evidence type="ECO:0000259" key="12">
    <source>
        <dbReference type="Pfam" id="PF07715"/>
    </source>
</evidence>
<dbReference type="InterPro" id="IPR037066">
    <property type="entry name" value="Plug_dom_sf"/>
</dbReference>
<dbReference type="InterPro" id="IPR036942">
    <property type="entry name" value="Beta-barrel_TonB_sf"/>
</dbReference>
<dbReference type="Pfam" id="PF07715">
    <property type="entry name" value="Plug"/>
    <property type="match status" value="1"/>
</dbReference>
<dbReference type="InterPro" id="IPR008969">
    <property type="entry name" value="CarboxyPept-like_regulatory"/>
</dbReference>
<feature type="chain" id="PRO_5011616803" evidence="10">
    <location>
        <begin position="21"/>
        <end position="1033"/>
    </location>
</feature>
<keyword evidence="10" id="KW-0732">Signal</keyword>
<keyword evidence="4 8" id="KW-0812">Transmembrane</keyword>
<evidence type="ECO:0000256" key="6">
    <source>
        <dbReference type="ARBA" id="ARBA00023136"/>
    </source>
</evidence>
<keyword evidence="5 9" id="KW-0798">TonB box</keyword>
<evidence type="ECO:0000256" key="4">
    <source>
        <dbReference type="ARBA" id="ARBA00022692"/>
    </source>
</evidence>
<sequence>MFKKNVTLVLALLFSTVLFAQQKQIRGQVLAAENKQPLPGVTVKINRTTLGTTTGQDGRFQLNIPGGKAVLSVSFIGRETVEAEVREEDANVVILLKPANTTLDEVVAVAYTNVKRSGYPGAVSTVSSDKINNRLTPNVTNALQGLVTGLQTTSSNGQPGNSSTIRIRGVGSINASSAPLFVVDGAPYEGDINALNAADIASISVLKDATAANLYGSRAANGVIIITTKQGKKGEPAVNITFNQGWSSRAVKDYDKISTGQYFELYWEALRNKQLTNGQSPTQAAATASARVVADLGINPYGPNYLQPVGTDGKIVAGARPLWNDDWEKGIQQSGKYTQAQLSFSGGSDKSTYYVSGGYVNNEGAYIGSGFKRYNFRSNLTLQAKPWLKAGVNLSGSSSAQDYPASSDSRTDNVVLFGRTVPNFYPIYQRNPDGSYKLDASGQKQFDYGAYRPSAALARENLIGSLPLDKNRNSNENVSARTFLEASLTKALHFKTSYNIDYVNGNSLFYTNPTVGGDAEIGGAISKSNNRELSYTWNNILTYDADLSGGHHLNLLAGHEYYYYNYSTQSGNRQKFVLPDLYEPVAASQLNDFTGFSDNYAKLSFFGQGQYNYLNKYYFTASVRRDGSSRFSPDSRWGTFWSAGASWRIAEEAFLRSASWLNALTLKSSYGASGNDNLTTNGNVTYYAYLALFDIQNNLGNGGVITSRLATPGLKWESNLNLNIGLDFGLFDNRLYGAINYYNRTSKDLLYAKPMAPSTGFGSISANIGALRNTGVELELNVIPVSTRDLKWTVGLNVAHNKNKITELPQKEIVSGTKKLMVGSSIYEFYLREWAGVDAKTGNPLWYKDGADGKRVTTSDYGSATQYYAGSALPDVTGGFTNTLNYKNVELSFLLAYSIGGKVLDLDYVSLLTGGTSPGRNWSTELLERWTPEHTNTDVPKLTTDDLKWTSTSTRFLYSATYARLKTVSLGYSLPKQLLSRIGISSAKVYALGENLLTFYGHQGMDPEQAIDGTTYYQYPAMKTFSLGIQVGL</sequence>
<evidence type="ECO:0000256" key="9">
    <source>
        <dbReference type="RuleBase" id="RU003357"/>
    </source>
</evidence>
<dbReference type="SUPFAM" id="SSF56935">
    <property type="entry name" value="Porins"/>
    <property type="match status" value="1"/>
</dbReference>
<dbReference type="NCBIfam" id="TIGR04056">
    <property type="entry name" value="OMP_RagA_SusC"/>
    <property type="match status" value="1"/>
</dbReference>
<dbReference type="GO" id="GO:0009279">
    <property type="term" value="C:cell outer membrane"/>
    <property type="evidence" value="ECO:0007669"/>
    <property type="project" value="UniProtKB-SubCell"/>
</dbReference>
<dbReference type="Proteomes" id="UP000198984">
    <property type="component" value="Unassembled WGS sequence"/>
</dbReference>
<reference evidence="13 14" key="1">
    <citation type="submission" date="2016-10" db="EMBL/GenBank/DDBJ databases">
        <authorList>
            <person name="de Groot N.N."/>
        </authorList>
    </citation>
    <scope>NUCLEOTIDE SEQUENCE [LARGE SCALE GENOMIC DNA]</scope>
    <source>
        <strain evidence="13 14">DSM 21039</strain>
    </source>
</reference>
<proteinExistence type="inferred from homology"/>
<dbReference type="InterPro" id="IPR023996">
    <property type="entry name" value="TonB-dep_OMP_SusC/RagA"/>
</dbReference>
<dbReference type="AlphaFoldDB" id="A0A1H7P6W6"/>
<evidence type="ECO:0000313" key="14">
    <source>
        <dbReference type="Proteomes" id="UP000198984"/>
    </source>
</evidence>
<gene>
    <name evidence="13" type="ORF">SAMN04488505_10210</name>
</gene>
<dbReference type="Gene3D" id="2.60.40.1120">
    <property type="entry name" value="Carboxypeptidase-like, regulatory domain"/>
    <property type="match status" value="1"/>
</dbReference>
<accession>A0A1H7P6W6</accession>
<dbReference type="InterPro" id="IPR023997">
    <property type="entry name" value="TonB-dep_OMP_SusC/RagA_CS"/>
</dbReference>